<name>A0A177WMQ6_BATDL</name>
<dbReference type="EMBL" id="DS022305">
    <property type="protein sequence ID" value="OAJ41086.1"/>
    <property type="molecule type" value="Genomic_DNA"/>
</dbReference>
<accession>A0A177WMQ6</accession>
<reference evidence="1 2" key="2">
    <citation type="submission" date="2016-05" db="EMBL/GenBank/DDBJ databases">
        <title>Lineage-specific infection strategies underlie the spectrum of fungal disease in amphibians.</title>
        <authorList>
            <person name="Cuomo C.A."/>
            <person name="Farrer R.A."/>
            <person name="James T."/>
            <person name="Longcore J."/>
            <person name="Birren B."/>
        </authorList>
    </citation>
    <scope>NUCLEOTIDE SEQUENCE [LARGE SCALE GENOMIC DNA]</scope>
    <source>
        <strain evidence="1 2">JEL423</strain>
    </source>
</reference>
<proteinExistence type="predicted"/>
<evidence type="ECO:0000313" key="2">
    <source>
        <dbReference type="Proteomes" id="UP000077115"/>
    </source>
</evidence>
<protein>
    <submittedName>
        <fullName evidence="1">Uncharacterized protein</fullName>
    </submittedName>
</protein>
<sequence>MQSRSAVVQKIGRVKAHFIGSFIQIHVHVKGTLNKGVDVITGQFPSILLGSTAVNSSTRGLSCDRDGNENRIPETCNRHSLKLFKRETGSGVDCQPRVITNAVIAQCLVIPEIILYKLV</sequence>
<evidence type="ECO:0000313" key="1">
    <source>
        <dbReference type="EMBL" id="OAJ41086.1"/>
    </source>
</evidence>
<organism evidence="1 2">
    <name type="scientific">Batrachochytrium dendrobatidis (strain JEL423)</name>
    <dbReference type="NCBI Taxonomy" id="403673"/>
    <lineage>
        <taxon>Eukaryota</taxon>
        <taxon>Fungi</taxon>
        <taxon>Fungi incertae sedis</taxon>
        <taxon>Chytridiomycota</taxon>
        <taxon>Chytridiomycota incertae sedis</taxon>
        <taxon>Chytridiomycetes</taxon>
        <taxon>Rhizophydiales</taxon>
        <taxon>Rhizophydiales incertae sedis</taxon>
        <taxon>Batrachochytrium</taxon>
    </lineage>
</organism>
<gene>
    <name evidence="1" type="ORF">BDEG_24732</name>
</gene>
<dbReference type="Proteomes" id="UP000077115">
    <property type="component" value="Unassembled WGS sequence"/>
</dbReference>
<dbReference type="VEuPathDB" id="FungiDB:BDEG_24732"/>
<reference evidence="1 2" key="1">
    <citation type="submission" date="2006-10" db="EMBL/GenBank/DDBJ databases">
        <title>The Genome Sequence of Batrachochytrium dendrobatidis JEL423.</title>
        <authorList>
            <consortium name="The Broad Institute Genome Sequencing Platform"/>
            <person name="Birren B."/>
            <person name="Lander E."/>
            <person name="Galagan J."/>
            <person name="Cuomo C."/>
            <person name="Devon K."/>
            <person name="Jaffe D."/>
            <person name="Butler J."/>
            <person name="Alvarez P."/>
            <person name="Gnerre S."/>
            <person name="Grabherr M."/>
            <person name="Kleber M."/>
            <person name="Mauceli E."/>
            <person name="Brockman W."/>
            <person name="Young S."/>
            <person name="LaButti K."/>
            <person name="Sykes S."/>
            <person name="DeCaprio D."/>
            <person name="Crawford M."/>
            <person name="Koehrsen M."/>
            <person name="Engels R."/>
            <person name="Montgomery P."/>
            <person name="Pearson M."/>
            <person name="Howarth C."/>
            <person name="Larson L."/>
            <person name="White J."/>
            <person name="O'Leary S."/>
            <person name="Kodira C."/>
            <person name="Zeng Q."/>
            <person name="Yandava C."/>
            <person name="Alvarado L."/>
            <person name="Longcore J."/>
            <person name="James T."/>
        </authorList>
    </citation>
    <scope>NUCLEOTIDE SEQUENCE [LARGE SCALE GENOMIC DNA]</scope>
    <source>
        <strain evidence="1 2">JEL423</strain>
    </source>
</reference>
<dbReference type="AlphaFoldDB" id="A0A177WMQ6"/>